<keyword evidence="1 2" id="KW-0732">Signal</keyword>
<dbReference type="Gene3D" id="1.10.238.20">
    <property type="entry name" value="Pheromone/general odorant binding protein domain"/>
    <property type="match status" value="1"/>
</dbReference>
<gene>
    <name evidence="3" type="ORF">CINC_LOCUS12012</name>
</gene>
<dbReference type="SUPFAM" id="SSF47565">
    <property type="entry name" value="Insect pheromone/odorant-binding proteins"/>
    <property type="match status" value="1"/>
</dbReference>
<dbReference type="PANTHER" id="PTHR11857">
    <property type="entry name" value="ODORANT BINDING PROTEIN-RELATED"/>
    <property type="match status" value="1"/>
</dbReference>
<dbReference type="CDD" id="cd23992">
    <property type="entry name" value="PBP_GOBP"/>
    <property type="match status" value="1"/>
</dbReference>
<sequence length="153" mass="16878">MLKASVFVCCLYFCALTPYLANALTAEQKAQIHSHFEAVGKICVKDNPITAKDVESLRARQKPSGDNAPCFLACMMKDIGFMDNNGMLQKESALELAKNVFPDPDELKIVEDYLHSCSHINQEAVGDGEKGCDRAILAYTCMMENASQFGFDI</sequence>
<dbReference type="GO" id="GO:0005549">
    <property type="term" value="F:odorant binding"/>
    <property type="evidence" value="ECO:0007669"/>
    <property type="project" value="InterPro"/>
</dbReference>
<accession>A0A9P0C546</accession>
<dbReference type="Proteomes" id="UP001154114">
    <property type="component" value="Chromosome 7"/>
</dbReference>
<evidence type="ECO:0000313" key="4">
    <source>
        <dbReference type="Proteomes" id="UP001154114"/>
    </source>
</evidence>
<dbReference type="SMART" id="SM00708">
    <property type="entry name" value="PhBP"/>
    <property type="match status" value="1"/>
</dbReference>
<feature type="signal peptide" evidence="2">
    <location>
        <begin position="1"/>
        <end position="23"/>
    </location>
</feature>
<dbReference type="AlphaFoldDB" id="A0A9P0C546"/>
<reference evidence="3" key="1">
    <citation type="submission" date="2021-12" db="EMBL/GenBank/DDBJ databases">
        <authorList>
            <person name="King R."/>
        </authorList>
    </citation>
    <scope>NUCLEOTIDE SEQUENCE</scope>
</reference>
<evidence type="ECO:0000256" key="2">
    <source>
        <dbReference type="SAM" id="SignalP"/>
    </source>
</evidence>
<dbReference type="GO" id="GO:0007608">
    <property type="term" value="P:sensory perception of smell"/>
    <property type="evidence" value="ECO:0007669"/>
    <property type="project" value="TreeGrafter"/>
</dbReference>
<dbReference type="OrthoDB" id="7692290at2759"/>
<proteinExistence type="predicted"/>
<dbReference type="InterPro" id="IPR036728">
    <property type="entry name" value="PBP_GOBP_sf"/>
</dbReference>
<organism evidence="3 4">
    <name type="scientific">Chrysodeixis includens</name>
    <name type="common">Soybean looper</name>
    <name type="synonym">Pseudoplusia includens</name>
    <dbReference type="NCBI Taxonomy" id="689277"/>
    <lineage>
        <taxon>Eukaryota</taxon>
        <taxon>Metazoa</taxon>
        <taxon>Ecdysozoa</taxon>
        <taxon>Arthropoda</taxon>
        <taxon>Hexapoda</taxon>
        <taxon>Insecta</taxon>
        <taxon>Pterygota</taxon>
        <taxon>Neoptera</taxon>
        <taxon>Endopterygota</taxon>
        <taxon>Lepidoptera</taxon>
        <taxon>Glossata</taxon>
        <taxon>Ditrysia</taxon>
        <taxon>Noctuoidea</taxon>
        <taxon>Noctuidae</taxon>
        <taxon>Plusiinae</taxon>
        <taxon>Chrysodeixis</taxon>
    </lineage>
</organism>
<dbReference type="EMBL" id="LR824010">
    <property type="protein sequence ID" value="CAH0625398.1"/>
    <property type="molecule type" value="Genomic_DNA"/>
</dbReference>
<feature type="chain" id="PRO_5040452571" evidence="2">
    <location>
        <begin position="24"/>
        <end position="153"/>
    </location>
</feature>
<dbReference type="InterPro" id="IPR006170">
    <property type="entry name" value="PBP/GOBP"/>
</dbReference>
<keyword evidence="4" id="KW-1185">Reference proteome</keyword>
<protein>
    <submittedName>
        <fullName evidence="3">Uncharacterized protein</fullName>
    </submittedName>
</protein>
<dbReference type="Pfam" id="PF01395">
    <property type="entry name" value="PBP_GOBP"/>
    <property type="match status" value="1"/>
</dbReference>
<evidence type="ECO:0000313" key="3">
    <source>
        <dbReference type="EMBL" id="CAH0625398.1"/>
    </source>
</evidence>
<evidence type="ECO:0000256" key="1">
    <source>
        <dbReference type="ARBA" id="ARBA00022729"/>
    </source>
</evidence>
<name>A0A9P0C546_CHRIL</name>
<dbReference type="GO" id="GO:0005615">
    <property type="term" value="C:extracellular space"/>
    <property type="evidence" value="ECO:0007669"/>
    <property type="project" value="TreeGrafter"/>
</dbReference>